<feature type="signal peptide" evidence="1">
    <location>
        <begin position="1"/>
        <end position="19"/>
    </location>
</feature>
<dbReference type="SUPFAM" id="SSF50814">
    <property type="entry name" value="Lipocalins"/>
    <property type="match status" value="1"/>
</dbReference>
<keyword evidence="3" id="KW-1185">Reference proteome</keyword>
<name>A0A067QLQ3_ZOONE</name>
<keyword evidence="1" id="KW-0732">Signal</keyword>
<proteinExistence type="predicted"/>
<dbReference type="AlphaFoldDB" id="A0A067QLQ3"/>
<accession>A0A067QLQ3</accession>
<dbReference type="InParanoid" id="A0A067QLQ3"/>
<feature type="chain" id="PRO_5001644173" evidence="1">
    <location>
        <begin position="20"/>
        <end position="199"/>
    </location>
</feature>
<gene>
    <name evidence="2" type="ORF">L798_15724</name>
</gene>
<evidence type="ECO:0000313" key="2">
    <source>
        <dbReference type="EMBL" id="KDR10225.1"/>
    </source>
</evidence>
<dbReference type="EMBL" id="KK853179">
    <property type="protein sequence ID" value="KDR10225.1"/>
    <property type="molecule type" value="Genomic_DNA"/>
</dbReference>
<dbReference type="InterPro" id="IPR012674">
    <property type="entry name" value="Calycin"/>
</dbReference>
<reference evidence="2 3" key="1">
    <citation type="journal article" date="2014" name="Nat. Commun.">
        <title>Molecular traces of alternative social organization in a termite genome.</title>
        <authorList>
            <person name="Terrapon N."/>
            <person name="Li C."/>
            <person name="Robertson H.M."/>
            <person name="Ji L."/>
            <person name="Meng X."/>
            <person name="Booth W."/>
            <person name="Chen Z."/>
            <person name="Childers C.P."/>
            <person name="Glastad K.M."/>
            <person name="Gokhale K."/>
            <person name="Gowin J."/>
            <person name="Gronenberg W."/>
            <person name="Hermansen R.A."/>
            <person name="Hu H."/>
            <person name="Hunt B.G."/>
            <person name="Huylmans A.K."/>
            <person name="Khalil S.M."/>
            <person name="Mitchell R.D."/>
            <person name="Munoz-Torres M.C."/>
            <person name="Mustard J.A."/>
            <person name="Pan H."/>
            <person name="Reese J.T."/>
            <person name="Scharf M.E."/>
            <person name="Sun F."/>
            <person name="Vogel H."/>
            <person name="Xiao J."/>
            <person name="Yang W."/>
            <person name="Yang Z."/>
            <person name="Yang Z."/>
            <person name="Zhou J."/>
            <person name="Zhu J."/>
            <person name="Brent C.S."/>
            <person name="Elsik C.G."/>
            <person name="Goodisman M.A."/>
            <person name="Liberles D.A."/>
            <person name="Roe R.M."/>
            <person name="Vargo E.L."/>
            <person name="Vilcinskas A."/>
            <person name="Wang J."/>
            <person name="Bornberg-Bauer E."/>
            <person name="Korb J."/>
            <person name="Zhang G."/>
            <person name="Liebig J."/>
        </authorList>
    </citation>
    <scope>NUCLEOTIDE SEQUENCE [LARGE SCALE GENOMIC DNA]</scope>
    <source>
        <tissue evidence="2">Whole organism</tissue>
    </source>
</reference>
<evidence type="ECO:0000256" key="1">
    <source>
        <dbReference type="SAM" id="SignalP"/>
    </source>
</evidence>
<organism evidence="2 3">
    <name type="scientific">Zootermopsis nevadensis</name>
    <name type="common">Dampwood termite</name>
    <dbReference type="NCBI Taxonomy" id="136037"/>
    <lineage>
        <taxon>Eukaryota</taxon>
        <taxon>Metazoa</taxon>
        <taxon>Ecdysozoa</taxon>
        <taxon>Arthropoda</taxon>
        <taxon>Hexapoda</taxon>
        <taxon>Insecta</taxon>
        <taxon>Pterygota</taxon>
        <taxon>Neoptera</taxon>
        <taxon>Polyneoptera</taxon>
        <taxon>Dictyoptera</taxon>
        <taxon>Blattodea</taxon>
        <taxon>Blattoidea</taxon>
        <taxon>Termitoidae</taxon>
        <taxon>Termopsidae</taxon>
        <taxon>Zootermopsis</taxon>
    </lineage>
</organism>
<protein>
    <submittedName>
        <fullName evidence="2">Uncharacterized protein</fullName>
    </submittedName>
</protein>
<sequence length="199" mass="22529">MFKLLCVVSLLFWCGLASGHFHTSSCLPIFGKYPFDEQKFSGDWYVVSKAFRPLKIPGKVKCDKLHYSAETVGNLTHTHIEVRLKMDDGSEKIWEGKGQAVMPKFASTTVMAWKSSEHDKWHGVVGQSILGTDYESYALVHSCKELYNNKTDTFSKAVFDQIWSRSKSIDEGLLKTLKSLMSSLDIADNEWEDVNNDSC</sequence>
<dbReference type="Proteomes" id="UP000027135">
    <property type="component" value="Unassembled WGS sequence"/>
</dbReference>
<dbReference type="Gene3D" id="2.40.128.20">
    <property type="match status" value="1"/>
</dbReference>
<evidence type="ECO:0000313" key="3">
    <source>
        <dbReference type="Proteomes" id="UP000027135"/>
    </source>
</evidence>